<feature type="region of interest" description="Disordered" evidence="2">
    <location>
        <begin position="1"/>
        <end position="182"/>
    </location>
</feature>
<feature type="compositionally biased region" description="Polar residues" evidence="2">
    <location>
        <begin position="1109"/>
        <end position="1120"/>
    </location>
</feature>
<feature type="coiled-coil region" evidence="1">
    <location>
        <begin position="721"/>
        <end position="1066"/>
    </location>
</feature>
<dbReference type="EMBL" id="JABCKI010000114">
    <property type="protein sequence ID" value="KAG5652587.1"/>
    <property type="molecule type" value="Genomic_DNA"/>
</dbReference>
<name>A0A9P7GTC7_9AGAR</name>
<accession>A0A9P7GTC7</accession>
<feature type="compositionally biased region" description="Pro residues" evidence="2">
    <location>
        <begin position="44"/>
        <end position="53"/>
    </location>
</feature>
<feature type="compositionally biased region" description="Polar residues" evidence="2">
    <location>
        <begin position="129"/>
        <end position="145"/>
    </location>
</feature>
<feature type="compositionally biased region" description="Polar residues" evidence="2">
    <location>
        <begin position="92"/>
        <end position="121"/>
    </location>
</feature>
<keyword evidence="4" id="KW-1185">Reference proteome</keyword>
<feature type="compositionally biased region" description="Basic residues" evidence="2">
    <location>
        <begin position="56"/>
        <end position="66"/>
    </location>
</feature>
<feature type="coiled-coil region" evidence="1">
    <location>
        <begin position="598"/>
        <end position="667"/>
    </location>
</feature>
<feature type="compositionally biased region" description="Polar residues" evidence="2">
    <location>
        <begin position="156"/>
        <end position="176"/>
    </location>
</feature>
<evidence type="ECO:0000256" key="1">
    <source>
        <dbReference type="SAM" id="Coils"/>
    </source>
</evidence>
<dbReference type="AlphaFoldDB" id="A0A9P7GTC7"/>
<protein>
    <submittedName>
        <fullName evidence="3">Uncharacterized protein</fullName>
    </submittedName>
</protein>
<dbReference type="PANTHER" id="PTHR34452">
    <property type="entry name" value="MYOSIN HEAVY CHAIN-RELATED PROTEIN"/>
    <property type="match status" value="1"/>
</dbReference>
<sequence length="1268" mass="140676">MWSKISSVLKSRAAQEDPEPSQADVMTKVFEQHPNLSVFHPEPAKNPSPPPSPSKSAKRSMFKRGSKAPLRDENDSIRAPSPLIGHPKKVKSNLNLASGNNSQASLSKASPETKSQSPTRRSSFDMLRPSSNESATRSATISAGTTLRRPSLDMLRSTNETPDSNARTAATISTGSPLRRPSLDMLRFTNDATPSPEPSPVTPSGFNSVRSILRGPKTPGTGQNVRFFSRDAYKVISPDQSIDNEFQPIAEHVEPEPTTSDIPTSTRAHRVRPSVTEVFSPMSSIDMDAQSQANFLNATNLLAPIPPPDFSDLFDMSQNLELPLMPPGLGFEIQEPVLENSLDISMTDDSNAERPASANAITSTPFRDKGKGKAKESPVEPPIDESIFHAQDKSARLPSLHDRSQSFSFGQTVFHSIVNGTGSGSAKSSPNTSAVFSSSDLKASLLEKDELLDPPLSAPPTSQHFSIKSGGLSLHEPVFKPMKRTAPEADINDESSQELVVYSGVAQEAPDPFRANATTYYTPQTMIPVTPPQGLPKHVRKASKEEGIIFSLQTQLALQTELCGQYETDLRARDELVEILGKKLGEVEKEDGKRKSVLRAWKKKVQELEKTCRYLEEEVEGSRQNSMERSVMDEASGEALRMLHRQIAVLEKEKADWGRKEELLKDEVATLEGLVKERSEDIMQLKEALWKRDESERELNRGIWEAKEQIEQLGNISCGVVDEEELKKLMVEKEMKNEQERERHRSAEDGWEEERAELVSQVQHLETDKLSLASALEQAKHEVKARDEEHAILKAELNAQWANTEKSTEKTAALEGQITDLEKERDALKANIAELMEKVVSLDAEWAECDNRKVELENELEEVWNHKDELEKDREQLEDQLQQEREHSEELTRALQEREDRISELDQERQFAQENLTRLEEKLHQRDEEVNEYSQRVVQRETDAEQLREEMSNLRREHTHAMNEQTRALEEASLREAEARTQLENLVRQQATADVELKSSADKINALKEEVERLRRKIQVLQQESADKDIKLVQLNKQRQRDKEDLEGLNTALDSKQMELELIKRNMGVRGTGGATPAPASRVANPRRDSAIFSTPTVSRPPSRPASVLSDNGSTVSSTGGKERKRRGSSDAPPVASANKLAALGKSVRVNGPSASTTASASKRVEGSMGPPPMKARASLASSSTSTPTPAPRAPSLTRSSSVKPAATPTPTAPPQRRLSSLEQMTPQARLKALRPVNASPPSSVAEQDEKENVDLSSRRRSAIPIPG</sequence>
<keyword evidence="1" id="KW-0175">Coiled coil</keyword>
<dbReference type="Gene3D" id="1.10.287.1490">
    <property type="match status" value="1"/>
</dbReference>
<feature type="compositionally biased region" description="Basic and acidic residues" evidence="2">
    <location>
        <begin position="366"/>
        <end position="378"/>
    </location>
</feature>
<reference evidence="3" key="1">
    <citation type="submission" date="2021-02" db="EMBL/GenBank/DDBJ databases">
        <authorList>
            <person name="Nieuwenhuis M."/>
            <person name="Van De Peppel L.J.J."/>
        </authorList>
    </citation>
    <scope>NUCLEOTIDE SEQUENCE</scope>
    <source>
        <strain evidence="3">D49</strain>
    </source>
</reference>
<evidence type="ECO:0000313" key="3">
    <source>
        <dbReference type="EMBL" id="KAG5652587.1"/>
    </source>
</evidence>
<reference evidence="3" key="2">
    <citation type="submission" date="2021-10" db="EMBL/GenBank/DDBJ databases">
        <title>Phylogenomics reveals ancestral predisposition of the termite-cultivated fungus Termitomyces towards a domesticated lifestyle.</title>
        <authorList>
            <person name="Auxier B."/>
            <person name="Grum-Grzhimaylo A."/>
            <person name="Cardenas M.E."/>
            <person name="Lodge J.D."/>
            <person name="Laessoe T."/>
            <person name="Pedersen O."/>
            <person name="Smith M.E."/>
            <person name="Kuyper T.W."/>
            <person name="Franco-Molano E.A."/>
            <person name="Baroni T.J."/>
            <person name="Aanen D.K."/>
        </authorList>
    </citation>
    <scope>NUCLEOTIDE SEQUENCE</scope>
    <source>
        <strain evidence="3">D49</strain>
    </source>
</reference>
<proteinExistence type="predicted"/>
<feature type="compositionally biased region" description="Low complexity" evidence="2">
    <location>
        <begin position="1094"/>
        <end position="1108"/>
    </location>
</feature>
<evidence type="ECO:0000313" key="4">
    <source>
        <dbReference type="Proteomes" id="UP000717328"/>
    </source>
</evidence>
<dbReference type="PANTHER" id="PTHR34452:SF7">
    <property type="entry name" value="MYOSIN HEAVY CHAIN-RELATED PROTEIN"/>
    <property type="match status" value="1"/>
</dbReference>
<evidence type="ECO:0000256" key="2">
    <source>
        <dbReference type="SAM" id="MobiDB-lite"/>
    </source>
</evidence>
<dbReference type="OrthoDB" id="2593174at2759"/>
<dbReference type="Proteomes" id="UP000717328">
    <property type="component" value="Unassembled WGS sequence"/>
</dbReference>
<feature type="region of interest" description="Disordered" evidence="2">
    <location>
        <begin position="1068"/>
        <end position="1268"/>
    </location>
</feature>
<feature type="compositionally biased region" description="Polar residues" evidence="2">
    <location>
        <begin position="1218"/>
        <end position="1227"/>
    </location>
</feature>
<gene>
    <name evidence="3" type="ORF">H0H81_004462</name>
</gene>
<organism evidence="3 4">
    <name type="scientific">Sphagnurus paluster</name>
    <dbReference type="NCBI Taxonomy" id="117069"/>
    <lineage>
        <taxon>Eukaryota</taxon>
        <taxon>Fungi</taxon>
        <taxon>Dikarya</taxon>
        <taxon>Basidiomycota</taxon>
        <taxon>Agaricomycotina</taxon>
        <taxon>Agaricomycetes</taxon>
        <taxon>Agaricomycetidae</taxon>
        <taxon>Agaricales</taxon>
        <taxon>Tricholomatineae</taxon>
        <taxon>Lyophyllaceae</taxon>
        <taxon>Sphagnurus</taxon>
    </lineage>
</organism>
<feature type="compositionally biased region" description="Low complexity" evidence="2">
    <location>
        <begin position="1176"/>
        <end position="1210"/>
    </location>
</feature>
<comment type="caution">
    <text evidence="3">The sequence shown here is derived from an EMBL/GenBank/DDBJ whole genome shotgun (WGS) entry which is preliminary data.</text>
</comment>
<feature type="region of interest" description="Disordered" evidence="2">
    <location>
        <begin position="347"/>
        <end position="384"/>
    </location>
</feature>